<dbReference type="GO" id="GO:0046872">
    <property type="term" value="F:metal ion binding"/>
    <property type="evidence" value="ECO:0007669"/>
    <property type="project" value="UniProtKB-KW"/>
</dbReference>
<dbReference type="PANTHER" id="PTHR30471:SF3">
    <property type="entry name" value="UPF0758 PROTEIN YEES-RELATED"/>
    <property type="match status" value="1"/>
</dbReference>
<dbReference type="InterPro" id="IPR037518">
    <property type="entry name" value="MPN"/>
</dbReference>
<evidence type="ECO:0000256" key="4">
    <source>
        <dbReference type="ARBA" id="ARBA00022801"/>
    </source>
</evidence>
<dbReference type="OrthoDB" id="9804482at2"/>
<protein>
    <recommendedName>
        <fullName evidence="7">MPN domain-containing protein</fullName>
    </recommendedName>
</protein>
<evidence type="ECO:0000256" key="3">
    <source>
        <dbReference type="ARBA" id="ARBA00022723"/>
    </source>
</evidence>
<keyword evidence="2" id="KW-0645">Protease</keyword>
<gene>
    <name evidence="8" type="ORF">GCM10011354_20910</name>
</gene>
<name>A0A8J3A8Q2_9ACTN</name>
<keyword evidence="9" id="KW-1185">Reference proteome</keyword>
<dbReference type="InterPro" id="IPR025657">
    <property type="entry name" value="RadC_JAB"/>
</dbReference>
<dbReference type="CDD" id="cd08071">
    <property type="entry name" value="MPN_DUF2466"/>
    <property type="match status" value="1"/>
</dbReference>
<dbReference type="Pfam" id="PF04002">
    <property type="entry name" value="RadC"/>
    <property type="match status" value="1"/>
</dbReference>
<dbReference type="Gene3D" id="3.40.140.10">
    <property type="entry name" value="Cytidine Deaminase, domain 2"/>
    <property type="match status" value="1"/>
</dbReference>
<evidence type="ECO:0000256" key="6">
    <source>
        <dbReference type="ARBA" id="ARBA00023049"/>
    </source>
</evidence>
<evidence type="ECO:0000313" key="9">
    <source>
        <dbReference type="Proteomes" id="UP000650511"/>
    </source>
</evidence>
<dbReference type="GO" id="GO:0006508">
    <property type="term" value="P:proteolysis"/>
    <property type="evidence" value="ECO:0007669"/>
    <property type="project" value="UniProtKB-KW"/>
</dbReference>
<comment type="caution">
    <text evidence="8">The sequence shown here is derived from an EMBL/GenBank/DDBJ whole genome shotgun (WGS) entry which is preliminary data.</text>
</comment>
<dbReference type="RefSeq" id="WP_130649095.1">
    <property type="nucleotide sequence ID" value="NZ_BMHA01000007.1"/>
</dbReference>
<dbReference type="GO" id="GO:0008237">
    <property type="term" value="F:metallopeptidase activity"/>
    <property type="evidence" value="ECO:0007669"/>
    <property type="project" value="UniProtKB-KW"/>
</dbReference>
<organism evidence="8 9">
    <name type="scientific">Egicoccus halophilus</name>
    <dbReference type="NCBI Taxonomy" id="1670830"/>
    <lineage>
        <taxon>Bacteria</taxon>
        <taxon>Bacillati</taxon>
        <taxon>Actinomycetota</taxon>
        <taxon>Nitriliruptoria</taxon>
        <taxon>Egicoccales</taxon>
        <taxon>Egicoccaceae</taxon>
        <taxon>Egicoccus</taxon>
    </lineage>
</organism>
<evidence type="ECO:0000256" key="1">
    <source>
        <dbReference type="ARBA" id="ARBA00010243"/>
    </source>
</evidence>
<proteinExistence type="inferred from homology"/>
<feature type="domain" description="MPN" evidence="7">
    <location>
        <begin position="50"/>
        <end position="172"/>
    </location>
</feature>
<dbReference type="EMBL" id="BMHA01000007">
    <property type="protein sequence ID" value="GGI06801.1"/>
    <property type="molecule type" value="Genomic_DNA"/>
</dbReference>
<comment type="similarity">
    <text evidence="1">Belongs to the UPF0758 family.</text>
</comment>
<keyword evidence="4" id="KW-0378">Hydrolase</keyword>
<dbReference type="NCBIfam" id="TIGR00608">
    <property type="entry name" value="radc"/>
    <property type="match status" value="1"/>
</dbReference>
<evidence type="ECO:0000259" key="7">
    <source>
        <dbReference type="PROSITE" id="PS50249"/>
    </source>
</evidence>
<dbReference type="PROSITE" id="PS50249">
    <property type="entry name" value="MPN"/>
    <property type="match status" value="1"/>
</dbReference>
<keyword evidence="6" id="KW-0482">Metalloprotease</keyword>
<reference evidence="8" key="1">
    <citation type="journal article" date="2014" name="Int. J. Syst. Evol. Microbiol.">
        <title>Complete genome sequence of Corynebacterium casei LMG S-19264T (=DSM 44701T), isolated from a smear-ripened cheese.</title>
        <authorList>
            <consortium name="US DOE Joint Genome Institute (JGI-PGF)"/>
            <person name="Walter F."/>
            <person name="Albersmeier A."/>
            <person name="Kalinowski J."/>
            <person name="Ruckert C."/>
        </authorList>
    </citation>
    <scope>NUCLEOTIDE SEQUENCE</scope>
    <source>
        <strain evidence="8">CGMCC 1.14988</strain>
    </source>
</reference>
<dbReference type="PROSITE" id="PS01302">
    <property type="entry name" value="UPF0758"/>
    <property type="match status" value="1"/>
</dbReference>
<dbReference type="AlphaFoldDB" id="A0A8J3A8Q2"/>
<accession>A0A8J3A8Q2</accession>
<reference evidence="8" key="2">
    <citation type="submission" date="2020-09" db="EMBL/GenBank/DDBJ databases">
        <authorList>
            <person name="Sun Q."/>
            <person name="Zhou Y."/>
        </authorList>
    </citation>
    <scope>NUCLEOTIDE SEQUENCE</scope>
    <source>
        <strain evidence="8">CGMCC 1.14988</strain>
    </source>
</reference>
<dbReference type="PANTHER" id="PTHR30471">
    <property type="entry name" value="DNA REPAIR PROTEIN RADC"/>
    <property type="match status" value="1"/>
</dbReference>
<keyword evidence="5" id="KW-0862">Zinc</keyword>
<dbReference type="InterPro" id="IPR001405">
    <property type="entry name" value="UPF0758"/>
</dbReference>
<keyword evidence="3" id="KW-0479">Metal-binding</keyword>
<dbReference type="InterPro" id="IPR020891">
    <property type="entry name" value="UPF0758_CS"/>
</dbReference>
<evidence type="ECO:0000256" key="2">
    <source>
        <dbReference type="ARBA" id="ARBA00022670"/>
    </source>
</evidence>
<evidence type="ECO:0000313" key="8">
    <source>
        <dbReference type="EMBL" id="GGI06801.1"/>
    </source>
</evidence>
<dbReference type="Proteomes" id="UP000650511">
    <property type="component" value="Unassembled WGS sequence"/>
</dbReference>
<evidence type="ECO:0000256" key="5">
    <source>
        <dbReference type="ARBA" id="ARBA00022833"/>
    </source>
</evidence>
<sequence>MGVTGTTGTAAVIAAGTWSAGTPGGQVALLPACRACDPTTYVPGGPERTVVDRPEVAADLLVPELARRDRERCVAAFLDTKHRLLRIATVSIGSIDHTFMAPREVFREALLVNASALVLAHNHPSGDATPSGDDEAVTRRLARAGELIGVELLDHLVVGGRHWVSLARRGVW</sequence>